<reference evidence="7 8" key="1">
    <citation type="submission" date="2019-09" db="EMBL/GenBank/DDBJ databases">
        <title>Wenzhouxiangella sp. Genome sequencing and assembly.</title>
        <authorList>
            <person name="Zhang R."/>
        </authorList>
    </citation>
    <scope>NUCLEOTIDE SEQUENCE [LARGE SCALE GENOMIC DNA]</scope>
    <source>
        <strain evidence="7 8">W260</strain>
    </source>
</reference>
<dbReference type="EMBL" id="VYXP01000002">
    <property type="protein sequence ID" value="KAA9133299.1"/>
    <property type="molecule type" value="Genomic_DNA"/>
</dbReference>
<dbReference type="InterPro" id="IPR003347">
    <property type="entry name" value="JmjC_dom"/>
</dbReference>
<evidence type="ECO:0000313" key="7">
    <source>
        <dbReference type="EMBL" id="KAA9133299.1"/>
    </source>
</evidence>
<accession>A0A5N0TJ29</accession>
<comment type="caution">
    <text evidence="7">The sequence shown here is derived from an EMBL/GenBank/DDBJ whole genome shotgun (WGS) entry which is preliminary data.</text>
</comment>
<dbReference type="PANTHER" id="PTHR13096:SF8">
    <property type="entry name" value="RIBOSOMAL OXYGENASE 1"/>
    <property type="match status" value="1"/>
</dbReference>
<keyword evidence="5" id="KW-0408">Iron</keyword>
<dbReference type="GO" id="GO:0016706">
    <property type="term" value="F:2-oxoglutarate-dependent dioxygenase activity"/>
    <property type="evidence" value="ECO:0007669"/>
    <property type="project" value="TreeGrafter"/>
</dbReference>
<dbReference type="Gene3D" id="2.60.120.650">
    <property type="entry name" value="Cupin"/>
    <property type="match status" value="1"/>
</dbReference>
<dbReference type="PROSITE" id="PS51184">
    <property type="entry name" value="JMJC"/>
    <property type="match status" value="1"/>
</dbReference>
<protein>
    <submittedName>
        <fullName evidence="7">Cupin domain-containing protein</fullName>
    </submittedName>
</protein>
<dbReference type="Pfam" id="PF20514">
    <property type="entry name" value="WHD_ROXA"/>
    <property type="match status" value="1"/>
</dbReference>
<dbReference type="SUPFAM" id="SSF51197">
    <property type="entry name" value="Clavaminate synthase-like"/>
    <property type="match status" value="1"/>
</dbReference>
<keyword evidence="2" id="KW-0479">Metal-binding</keyword>
<dbReference type="GO" id="GO:0046872">
    <property type="term" value="F:metal ion binding"/>
    <property type="evidence" value="ECO:0007669"/>
    <property type="project" value="UniProtKB-KW"/>
</dbReference>
<evidence type="ECO:0000256" key="2">
    <source>
        <dbReference type="ARBA" id="ARBA00022723"/>
    </source>
</evidence>
<evidence type="ECO:0000259" key="6">
    <source>
        <dbReference type="PROSITE" id="PS51184"/>
    </source>
</evidence>
<dbReference type="Gene3D" id="3.40.366.30">
    <property type="entry name" value="50S ribosomal protein L16 arginine hydroxylase, Chain A, Domain 2"/>
    <property type="match status" value="1"/>
</dbReference>
<keyword evidence="4" id="KW-0560">Oxidoreductase</keyword>
<feature type="domain" description="JmjC" evidence="6">
    <location>
        <begin position="97"/>
        <end position="223"/>
    </location>
</feature>
<name>A0A5N0TJ29_9GAMM</name>
<evidence type="ECO:0000256" key="4">
    <source>
        <dbReference type="ARBA" id="ARBA00023002"/>
    </source>
</evidence>
<evidence type="ECO:0000256" key="5">
    <source>
        <dbReference type="ARBA" id="ARBA00023004"/>
    </source>
</evidence>
<dbReference type="Proteomes" id="UP000325372">
    <property type="component" value="Unassembled WGS sequence"/>
</dbReference>
<proteinExistence type="predicted"/>
<dbReference type="InterPro" id="IPR046799">
    <property type="entry name" value="ROXA-like_wH"/>
</dbReference>
<evidence type="ECO:0000256" key="3">
    <source>
        <dbReference type="ARBA" id="ARBA00022964"/>
    </source>
</evidence>
<organism evidence="7 8">
    <name type="scientific">Marinihelvus fidelis</name>
    <dbReference type="NCBI Taxonomy" id="2613842"/>
    <lineage>
        <taxon>Bacteria</taxon>
        <taxon>Pseudomonadati</taxon>
        <taxon>Pseudomonadota</taxon>
        <taxon>Gammaproteobacteria</taxon>
        <taxon>Chromatiales</taxon>
        <taxon>Wenzhouxiangellaceae</taxon>
        <taxon>Marinihelvus</taxon>
    </lineage>
</organism>
<dbReference type="AlphaFoldDB" id="A0A5N0TJ29"/>
<gene>
    <name evidence="7" type="ORF">F3N42_02805</name>
</gene>
<evidence type="ECO:0000313" key="8">
    <source>
        <dbReference type="Proteomes" id="UP000325372"/>
    </source>
</evidence>
<keyword evidence="3" id="KW-0223">Dioxygenase</keyword>
<dbReference type="RefSeq" id="WP_150862857.1">
    <property type="nucleotide sequence ID" value="NZ_VYXP01000002.1"/>
</dbReference>
<evidence type="ECO:0000256" key="1">
    <source>
        <dbReference type="ARBA" id="ARBA00001954"/>
    </source>
</evidence>
<sequence>MSQALGGLDPATFLAGHWQREPLLVRGAFPGFEPPIDANDLAGLACEPMAESRIIRGPLADGGWTLEHGPFEEDIFDDIGDRDWTLLVTDVEKHYPPLAELLAAFDFLPSWRLDDIMVSFAATGGSVGPHVDQYDVFLLQAEGRRRWEIAREFAPARRDDVPLDMLAGFEPENSWVLEPGDMLYLPPGVAHHGVALEPGLTYSIGLRAPSAADLLVATGEHLAESADKGGRYTDRGQLQTGLRSGEIDADALRRLADTARDALASGDELDIVLARFMSTYRLAHQAAPPPQPVSGDALAAALASGAAIYRNPWSRFNWIERNRKALLFASGERFDTRVELATGLCRATPELPLPLHAEDALTVLELLNAGHLVLDSGESD</sequence>
<dbReference type="InterPro" id="IPR039994">
    <property type="entry name" value="NO66-like"/>
</dbReference>
<dbReference type="Pfam" id="PF08007">
    <property type="entry name" value="JmjC_2"/>
    <property type="match status" value="1"/>
</dbReference>
<comment type="cofactor">
    <cofactor evidence="1">
        <name>Fe(2+)</name>
        <dbReference type="ChEBI" id="CHEBI:29033"/>
    </cofactor>
</comment>
<dbReference type="PANTHER" id="PTHR13096">
    <property type="entry name" value="MINA53 MYC INDUCED NUCLEAR ANTIGEN"/>
    <property type="match status" value="1"/>
</dbReference>
<keyword evidence="8" id="KW-1185">Reference proteome</keyword>